<feature type="region of interest" description="Disordered" evidence="5">
    <location>
        <begin position="283"/>
        <end position="307"/>
    </location>
</feature>
<feature type="domain" description="AMP-dependent synthetase/ligase" evidence="6">
    <location>
        <begin position="193"/>
        <end position="296"/>
    </location>
</feature>
<dbReference type="Gene3D" id="3.40.50.12780">
    <property type="entry name" value="N-terminal domain of ligase-like"/>
    <property type="match status" value="2"/>
</dbReference>
<keyword evidence="2" id="KW-0436">Ligase</keyword>
<feature type="region of interest" description="Disordered" evidence="5">
    <location>
        <begin position="103"/>
        <end position="126"/>
    </location>
</feature>
<protein>
    <recommendedName>
        <fullName evidence="1">acetate--CoA ligase</fullName>
        <ecNumber evidence="1">6.2.1.1</ecNumber>
    </recommendedName>
</protein>
<dbReference type="InterPro" id="IPR045851">
    <property type="entry name" value="AMP-bd_C_sf"/>
</dbReference>
<dbReference type="Proteomes" id="UP000678499">
    <property type="component" value="Unassembled WGS sequence"/>
</dbReference>
<reference evidence="8" key="1">
    <citation type="submission" date="2020-11" db="EMBL/GenBank/DDBJ databases">
        <authorList>
            <person name="Tran Van P."/>
        </authorList>
    </citation>
    <scope>NUCLEOTIDE SEQUENCE</scope>
</reference>
<accession>A0A7R9C0Q1</accession>
<dbReference type="AlphaFoldDB" id="A0A7R9C0Q1"/>
<keyword evidence="4" id="KW-0067">ATP-binding</keyword>
<feature type="compositionally biased region" description="Gly residues" evidence="5">
    <location>
        <begin position="822"/>
        <end position="833"/>
    </location>
</feature>
<keyword evidence="3" id="KW-0547">Nucleotide-binding</keyword>
<proteinExistence type="predicted"/>
<dbReference type="EMBL" id="CAJPEX010006301">
    <property type="protein sequence ID" value="CAG0924008.1"/>
    <property type="molecule type" value="Genomic_DNA"/>
</dbReference>
<evidence type="ECO:0000259" key="7">
    <source>
        <dbReference type="Pfam" id="PF13193"/>
    </source>
</evidence>
<dbReference type="InterPro" id="IPR025110">
    <property type="entry name" value="AMP-bd_C"/>
</dbReference>
<dbReference type="EMBL" id="OA888338">
    <property type="protein sequence ID" value="CAD7283856.1"/>
    <property type="molecule type" value="Genomic_DNA"/>
</dbReference>
<evidence type="ECO:0000256" key="1">
    <source>
        <dbReference type="ARBA" id="ARBA00013275"/>
    </source>
</evidence>
<dbReference type="PANTHER" id="PTHR24095:SF126">
    <property type="entry name" value="ACETYL-COENZYME A SYNTHETASE, CYTOPLASMIC"/>
    <property type="match status" value="1"/>
</dbReference>
<dbReference type="OrthoDB" id="1706066at2759"/>
<evidence type="ECO:0000256" key="3">
    <source>
        <dbReference type="ARBA" id="ARBA00022741"/>
    </source>
</evidence>
<dbReference type="GO" id="GO:0006085">
    <property type="term" value="P:acetyl-CoA biosynthetic process"/>
    <property type="evidence" value="ECO:0007669"/>
    <property type="project" value="TreeGrafter"/>
</dbReference>
<dbReference type="InterPro" id="IPR000873">
    <property type="entry name" value="AMP-dep_synth/lig_dom"/>
</dbReference>
<evidence type="ECO:0000313" key="9">
    <source>
        <dbReference type="Proteomes" id="UP000678499"/>
    </source>
</evidence>
<feature type="domain" description="AMP-binding enzyme C-terminal" evidence="7">
    <location>
        <begin position="376"/>
        <end position="439"/>
    </location>
</feature>
<sequence length="833" mass="93236">MHTVAGYMLYAATTFKYVFDHKPETDIFWCTADIGWITGHTCVVYGPLLNGGTSVFIDRRMLDIGPRPLVPGQPPASQFTVAHPPAIKRQSLQLPARAVLGISNSQPTKPQSGHPIVEAPQQSGNHSASQRLERHCNQDFRINGILVTRLLGCLDNRVTGLWFGGLGIGETKHCPGWQLEGPAFDGWRLEGVPTHPHGGRIWDIVDKYGITHLYTAPTAIRLLMKLGDALVKKYSRKSLRLLATAGETINPAAWLWFYEVVGEKRCPVVDTFWQTETGGPMVTSLPGAHPAKPGSVVRRKSTSSRGGSLCKNLLHRRSIVRGRKSTSSRGGSLCKNLLHRRSVVRGARRDEDGYIWMTGRIDDMLNVSGHLLSTAEVESCLAGHPDIAEAAAVSTPHVLKGESIYCFITPKDGVAFDDRLVAALKARVEAHSADSAKPSTSNTSANGNKTTNITPIMEPRPIRLSKTPIVRMVRKGDKAYDESNLDMKLKLFDEAIEAATDIHSYLEGIQVDYLEEGDAHKIIKLKGELNILATHNSDSLAEEWQLARPSQKTVLGVQFPDFKPHTPRASEIPTNNKEKGKNANAPAKDEEIDYDEESAVQQEIKAYATGQSILKGETLTVFIQNYQRIEMKTFCKFKPEGDIDQDFDRVWSYFKPIHLAPVTDFTPKERIRLYLLHFHEDALQPLRGLDRKTKERDYLNLVRKTFYTFGKVEVNNLKRGKLYKILRPSVPNEDKLLWKSDPEEMYWWYWREINESASQDEKENASSIGVYRVGNKAQESAPPVKQAQEPQPVKKIESTTEEEEFQEPAPKREKTENSNRGSGRGNYQGGTIS</sequence>
<organism evidence="8">
    <name type="scientific">Notodromas monacha</name>
    <dbReference type="NCBI Taxonomy" id="399045"/>
    <lineage>
        <taxon>Eukaryota</taxon>
        <taxon>Metazoa</taxon>
        <taxon>Ecdysozoa</taxon>
        <taxon>Arthropoda</taxon>
        <taxon>Crustacea</taxon>
        <taxon>Oligostraca</taxon>
        <taxon>Ostracoda</taxon>
        <taxon>Podocopa</taxon>
        <taxon>Podocopida</taxon>
        <taxon>Cypridocopina</taxon>
        <taxon>Cypridoidea</taxon>
        <taxon>Cyprididae</taxon>
        <taxon>Notodromas</taxon>
    </lineage>
</organism>
<dbReference type="Pfam" id="PF00501">
    <property type="entry name" value="AMP-binding"/>
    <property type="match status" value="1"/>
</dbReference>
<name>A0A7R9C0Q1_9CRUS</name>
<keyword evidence="9" id="KW-1185">Reference proteome</keyword>
<dbReference type="GO" id="GO:0005524">
    <property type="term" value="F:ATP binding"/>
    <property type="evidence" value="ECO:0007669"/>
    <property type="project" value="UniProtKB-KW"/>
</dbReference>
<feature type="region of interest" description="Disordered" evidence="5">
    <location>
        <begin position="565"/>
        <end position="587"/>
    </location>
</feature>
<dbReference type="PANTHER" id="PTHR24095">
    <property type="entry name" value="ACETYL-COENZYME A SYNTHETASE"/>
    <property type="match status" value="1"/>
</dbReference>
<feature type="compositionally biased region" description="Polar residues" evidence="5">
    <location>
        <begin position="437"/>
        <end position="454"/>
    </location>
</feature>
<evidence type="ECO:0000256" key="2">
    <source>
        <dbReference type="ARBA" id="ARBA00022598"/>
    </source>
</evidence>
<dbReference type="Pfam" id="PF13193">
    <property type="entry name" value="AMP-binding_C"/>
    <property type="match status" value="1"/>
</dbReference>
<feature type="region of interest" description="Disordered" evidence="5">
    <location>
        <begin position="431"/>
        <end position="455"/>
    </location>
</feature>
<dbReference type="Gene3D" id="3.30.300.30">
    <property type="match status" value="1"/>
</dbReference>
<dbReference type="InterPro" id="IPR042099">
    <property type="entry name" value="ANL_N_sf"/>
</dbReference>
<evidence type="ECO:0000256" key="5">
    <source>
        <dbReference type="SAM" id="MobiDB-lite"/>
    </source>
</evidence>
<feature type="region of interest" description="Disordered" evidence="5">
    <location>
        <begin position="777"/>
        <end position="833"/>
    </location>
</feature>
<evidence type="ECO:0000256" key="4">
    <source>
        <dbReference type="ARBA" id="ARBA00022840"/>
    </source>
</evidence>
<dbReference type="GO" id="GO:0003987">
    <property type="term" value="F:acetate-CoA ligase activity"/>
    <property type="evidence" value="ECO:0007669"/>
    <property type="project" value="UniProtKB-EC"/>
</dbReference>
<feature type="non-terminal residue" evidence="8">
    <location>
        <position position="1"/>
    </location>
</feature>
<dbReference type="SUPFAM" id="SSF56801">
    <property type="entry name" value="Acetyl-CoA synthetase-like"/>
    <property type="match status" value="2"/>
</dbReference>
<gene>
    <name evidence="8" type="ORF">NMOB1V02_LOCUS11466</name>
</gene>
<evidence type="ECO:0000313" key="8">
    <source>
        <dbReference type="EMBL" id="CAD7283856.1"/>
    </source>
</evidence>
<evidence type="ECO:0000259" key="6">
    <source>
        <dbReference type="Pfam" id="PF00501"/>
    </source>
</evidence>
<dbReference type="EC" id="6.2.1.1" evidence="1"/>